<feature type="region of interest" description="Disordered" evidence="1">
    <location>
        <begin position="17"/>
        <end position="40"/>
    </location>
</feature>
<gene>
    <name evidence="3" type="ORF">NLI96_g3133</name>
</gene>
<feature type="transmembrane region" description="Helical" evidence="2">
    <location>
        <begin position="137"/>
        <end position="156"/>
    </location>
</feature>
<evidence type="ECO:0000256" key="2">
    <source>
        <dbReference type="SAM" id="Phobius"/>
    </source>
</evidence>
<evidence type="ECO:0000313" key="4">
    <source>
        <dbReference type="Proteomes" id="UP001212997"/>
    </source>
</evidence>
<name>A0AAD5V791_9APHY</name>
<keyword evidence="4" id="KW-1185">Reference proteome</keyword>
<proteinExistence type="predicted"/>
<feature type="transmembrane region" description="Helical" evidence="2">
    <location>
        <begin position="111"/>
        <end position="130"/>
    </location>
</feature>
<dbReference type="Proteomes" id="UP001212997">
    <property type="component" value="Unassembled WGS sequence"/>
</dbReference>
<feature type="transmembrane region" description="Helical" evidence="2">
    <location>
        <begin position="181"/>
        <end position="200"/>
    </location>
</feature>
<dbReference type="AlphaFoldDB" id="A0AAD5V791"/>
<comment type="caution">
    <text evidence="3">The sequence shown here is derived from an EMBL/GenBank/DDBJ whole genome shotgun (WGS) entry which is preliminary data.</text>
</comment>
<accession>A0AAD5V791</accession>
<dbReference type="EMBL" id="JANAWD010000076">
    <property type="protein sequence ID" value="KAJ3488019.1"/>
    <property type="molecule type" value="Genomic_DNA"/>
</dbReference>
<organism evidence="3 4">
    <name type="scientific">Meripilus lineatus</name>
    <dbReference type="NCBI Taxonomy" id="2056292"/>
    <lineage>
        <taxon>Eukaryota</taxon>
        <taxon>Fungi</taxon>
        <taxon>Dikarya</taxon>
        <taxon>Basidiomycota</taxon>
        <taxon>Agaricomycotina</taxon>
        <taxon>Agaricomycetes</taxon>
        <taxon>Polyporales</taxon>
        <taxon>Meripilaceae</taxon>
        <taxon>Meripilus</taxon>
    </lineage>
</organism>
<sequence>MLLYDLPTEENGSLCISSVNPGLNNKKPRGQGGQDSIRPPSTLHIPAMGAVTVDVPIDQMWEITSSGVLDSSDWINPFFQLSQQLSGLIRGRTSQLRYQALLPLEMHKVELILGVVIVGVTLILRTYALYQRNNKVLTLMVSVSAVLIAMACWASIGEESEINITHGCQWGLPVSAEIRGAVAWEALFVFDTMIFILTMFKTLKGRYQYLVGVSAVTELIFRDGAIYYAVMACANAANTATFYVLQVREISILQGSVTDVTIDQPQLKGGLTYFATSISSTMISRLMLNIRQQISQPGPSSFSLVSETESVQFTSHIVSQSIIHMEDAQHRLQNMGLESLELPERGPQRV</sequence>
<evidence type="ECO:0000313" key="3">
    <source>
        <dbReference type="EMBL" id="KAJ3488019.1"/>
    </source>
</evidence>
<keyword evidence="2" id="KW-1133">Transmembrane helix</keyword>
<keyword evidence="2" id="KW-0812">Transmembrane</keyword>
<evidence type="ECO:0000256" key="1">
    <source>
        <dbReference type="SAM" id="MobiDB-lite"/>
    </source>
</evidence>
<reference evidence="3" key="1">
    <citation type="submission" date="2022-07" db="EMBL/GenBank/DDBJ databases">
        <title>Genome Sequence of Physisporinus lineatus.</title>
        <authorList>
            <person name="Buettner E."/>
        </authorList>
    </citation>
    <scope>NUCLEOTIDE SEQUENCE</scope>
    <source>
        <strain evidence="3">VT162</strain>
    </source>
</reference>
<keyword evidence="2" id="KW-0472">Membrane</keyword>
<protein>
    <submittedName>
        <fullName evidence="3">Uncharacterized protein</fullName>
    </submittedName>
</protein>